<evidence type="ECO:0000313" key="1">
    <source>
        <dbReference type="EMBL" id="QPG76049.1"/>
    </source>
</evidence>
<dbReference type="KEGG" id="bnn:FOA43_003435"/>
<reference evidence="1" key="1">
    <citation type="submission" date="2020-10" db="EMBL/GenBank/DDBJ databases">
        <authorList>
            <person name="Roach M.J.R."/>
        </authorList>
    </citation>
    <scope>NUCLEOTIDE SEQUENCE</scope>
    <source>
        <strain evidence="1">CBS 1945</strain>
    </source>
</reference>
<dbReference type="EMBL" id="CP064815">
    <property type="protein sequence ID" value="QPG76049.1"/>
    <property type="molecule type" value="Genomic_DNA"/>
</dbReference>
<proteinExistence type="predicted"/>
<organism evidence="1 2">
    <name type="scientific">Eeniella nana</name>
    <name type="common">Yeast</name>
    <name type="synonym">Brettanomyces nanus</name>
    <dbReference type="NCBI Taxonomy" id="13502"/>
    <lineage>
        <taxon>Eukaryota</taxon>
        <taxon>Fungi</taxon>
        <taxon>Dikarya</taxon>
        <taxon>Ascomycota</taxon>
        <taxon>Saccharomycotina</taxon>
        <taxon>Pichiomycetes</taxon>
        <taxon>Pichiales</taxon>
        <taxon>Pichiaceae</taxon>
        <taxon>Brettanomyces</taxon>
    </lineage>
</organism>
<dbReference type="GeneID" id="62196835"/>
<dbReference type="Proteomes" id="UP000662931">
    <property type="component" value="Chromosome 4"/>
</dbReference>
<dbReference type="RefSeq" id="XP_038779614.1">
    <property type="nucleotide sequence ID" value="XM_038923686.1"/>
</dbReference>
<gene>
    <name evidence="1" type="ORF">FOA43_003435</name>
</gene>
<dbReference type="PANTHER" id="PTHR37331:SF1">
    <property type="entry name" value="YALI0F11671P"/>
    <property type="match status" value="1"/>
</dbReference>
<sequence>MSFVNRGLIRSFKYGKQPQLYIHEISKDLVKASFSSNPSKLEVGTFSGIPPLPNMESQLAISTKNFVPNKDFFNLLQGVFNKHVYEDEAYKLDALNFTSSYLPIGDYKVVLQFMNQRPEYENTLGFVRVNGDGIMIKDSYQANDIYELCNSDGIVTLSDFMLKELQKQLKE</sequence>
<evidence type="ECO:0000313" key="2">
    <source>
        <dbReference type="Proteomes" id="UP000662931"/>
    </source>
</evidence>
<dbReference type="PANTHER" id="PTHR37331">
    <property type="entry name" value="YALI0F11671P"/>
    <property type="match status" value="1"/>
</dbReference>
<name>A0A875S8P7_EENNA</name>
<dbReference type="OrthoDB" id="5397701at2759"/>
<keyword evidence="2" id="KW-1185">Reference proteome</keyword>
<accession>A0A875S8P7</accession>
<dbReference type="AlphaFoldDB" id="A0A875S8P7"/>
<protein>
    <submittedName>
        <fullName evidence="1">Uncharacterized protein</fullName>
    </submittedName>
</protein>